<keyword evidence="6" id="KW-1185">Reference proteome</keyword>
<dbReference type="PANTHER" id="PTHR43537:SF24">
    <property type="entry name" value="GLUCONATE OPERON TRANSCRIPTIONAL REPRESSOR"/>
    <property type="match status" value="1"/>
</dbReference>
<evidence type="ECO:0000256" key="1">
    <source>
        <dbReference type="ARBA" id="ARBA00023015"/>
    </source>
</evidence>
<dbReference type="InterPro" id="IPR000524">
    <property type="entry name" value="Tscrpt_reg_HTH_GntR"/>
</dbReference>
<feature type="domain" description="HTH gntR-type" evidence="4">
    <location>
        <begin position="17"/>
        <end position="84"/>
    </location>
</feature>
<comment type="caution">
    <text evidence="5">The sequence shown here is derived from an EMBL/GenBank/DDBJ whole genome shotgun (WGS) entry which is preliminary data.</text>
</comment>
<dbReference type="GO" id="GO:0003677">
    <property type="term" value="F:DNA binding"/>
    <property type="evidence" value="ECO:0007669"/>
    <property type="project" value="UniProtKB-KW"/>
</dbReference>
<dbReference type="InterPro" id="IPR036390">
    <property type="entry name" value="WH_DNA-bd_sf"/>
</dbReference>
<keyword evidence="3" id="KW-0804">Transcription</keyword>
<dbReference type="Proteomes" id="UP000646579">
    <property type="component" value="Unassembled WGS sequence"/>
</dbReference>
<keyword evidence="2" id="KW-0238">DNA-binding</keyword>
<evidence type="ECO:0000313" key="6">
    <source>
        <dbReference type="Proteomes" id="UP000646579"/>
    </source>
</evidence>
<keyword evidence="1" id="KW-0805">Transcription regulation</keyword>
<reference evidence="5" key="2">
    <citation type="submission" date="2020-09" db="EMBL/GenBank/DDBJ databases">
        <authorList>
            <person name="Sun Q."/>
            <person name="Kim S."/>
        </authorList>
    </citation>
    <scope>NUCLEOTIDE SEQUENCE</scope>
    <source>
        <strain evidence="5">KCTC 32437</strain>
    </source>
</reference>
<dbReference type="Gene3D" id="1.20.120.530">
    <property type="entry name" value="GntR ligand-binding domain-like"/>
    <property type="match status" value="1"/>
</dbReference>
<reference evidence="5" key="1">
    <citation type="journal article" date="2014" name="Int. J. Syst. Evol. Microbiol.">
        <title>Complete genome sequence of Corynebacterium casei LMG S-19264T (=DSM 44701T), isolated from a smear-ripened cheese.</title>
        <authorList>
            <consortium name="US DOE Joint Genome Institute (JGI-PGF)"/>
            <person name="Walter F."/>
            <person name="Albersmeier A."/>
            <person name="Kalinowski J."/>
            <person name="Ruckert C."/>
        </authorList>
    </citation>
    <scope>NUCLEOTIDE SEQUENCE</scope>
    <source>
        <strain evidence="5">KCTC 32437</strain>
    </source>
</reference>
<dbReference type="Pfam" id="PF07729">
    <property type="entry name" value="FCD"/>
    <property type="match status" value="1"/>
</dbReference>
<dbReference type="SUPFAM" id="SSF48008">
    <property type="entry name" value="GntR ligand-binding domain-like"/>
    <property type="match status" value="1"/>
</dbReference>
<gene>
    <name evidence="5" type="ORF">GCM10007989_13200</name>
</gene>
<dbReference type="GO" id="GO:0003700">
    <property type="term" value="F:DNA-binding transcription factor activity"/>
    <property type="evidence" value="ECO:0007669"/>
    <property type="project" value="InterPro"/>
</dbReference>
<proteinExistence type="predicted"/>
<dbReference type="PROSITE" id="PS50949">
    <property type="entry name" value="HTH_GNTR"/>
    <property type="match status" value="1"/>
</dbReference>
<dbReference type="SMART" id="SM00345">
    <property type="entry name" value="HTH_GNTR"/>
    <property type="match status" value="1"/>
</dbReference>
<accession>A0A918S1E0</accession>
<dbReference type="EMBL" id="BMZE01000001">
    <property type="protein sequence ID" value="GHA19084.1"/>
    <property type="molecule type" value="Genomic_DNA"/>
</dbReference>
<evidence type="ECO:0000259" key="4">
    <source>
        <dbReference type="PROSITE" id="PS50949"/>
    </source>
</evidence>
<dbReference type="InterPro" id="IPR011711">
    <property type="entry name" value="GntR_C"/>
</dbReference>
<organism evidence="5 6">
    <name type="scientific">Devosia pacifica</name>
    <dbReference type="NCBI Taxonomy" id="1335967"/>
    <lineage>
        <taxon>Bacteria</taxon>
        <taxon>Pseudomonadati</taxon>
        <taxon>Pseudomonadota</taxon>
        <taxon>Alphaproteobacteria</taxon>
        <taxon>Hyphomicrobiales</taxon>
        <taxon>Devosiaceae</taxon>
        <taxon>Devosia</taxon>
    </lineage>
</organism>
<dbReference type="AlphaFoldDB" id="A0A918S1E0"/>
<dbReference type="Gene3D" id="1.10.10.10">
    <property type="entry name" value="Winged helix-like DNA-binding domain superfamily/Winged helix DNA-binding domain"/>
    <property type="match status" value="1"/>
</dbReference>
<name>A0A918S1E0_9HYPH</name>
<dbReference type="InterPro" id="IPR036388">
    <property type="entry name" value="WH-like_DNA-bd_sf"/>
</dbReference>
<dbReference type="RefSeq" id="WP_189424455.1">
    <property type="nucleotide sequence ID" value="NZ_BMZE01000001.1"/>
</dbReference>
<dbReference type="Pfam" id="PF00392">
    <property type="entry name" value="GntR"/>
    <property type="match status" value="1"/>
</dbReference>
<evidence type="ECO:0000256" key="3">
    <source>
        <dbReference type="ARBA" id="ARBA00023163"/>
    </source>
</evidence>
<sequence>MTSRRNEAQRGPIQRPPRLGEEVYSAIYSQLMTLQIPPGGRISVDSLVRDLGVSQTPIREALSRLEAQGLVTKTHLVGYSATNQIDRKKLEQLYELRLLLEPHAAARAAINMSEEELADLEQLANDMKTPPEDNGDPRTAYSRFARNDAAFHDKIAEGSGNELVQEALARLYIHVHLFRLYYHTLATATANAEHKEIIRALKRRAPQDAENAMREHILRSRERFIVAV</sequence>
<protein>
    <submittedName>
        <fullName evidence="5">GntR family transcriptional regulator</fullName>
    </submittedName>
</protein>
<dbReference type="InterPro" id="IPR008920">
    <property type="entry name" value="TF_FadR/GntR_C"/>
</dbReference>
<dbReference type="PANTHER" id="PTHR43537">
    <property type="entry name" value="TRANSCRIPTIONAL REGULATOR, GNTR FAMILY"/>
    <property type="match status" value="1"/>
</dbReference>
<evidence type="ECO:0000256" key="2">
    <source>
        <dbReference type="ARBA" id="ARBA00023125"/>
    </source>
</evidence>
<dbReference type="SUPFAM" id="SSF46785">
    <property type="entry name" value="Winged helix' DNA-binding domain"/>
    <property type="match status" value="1"/>
</dbReference>
<evidence type="ECO:0000313" key="5">
    <source>
        <dbReference type="EMBL" id="GHA19084.1"/>
    </source>
</evidence>
<dbReference type="SMART" id="SM00895">
    <property type="entry name" value="FCD"/>
    <property type="match status" value="1"/>
</dbReference>